<evidence type="ECO:0000256" key="4">
    <source>
        <dbReference type="ARBA" id="ARBA00022840"/>
    </source>
</evidence>
<dbReference type="InterPro" id="IPR003439">
    <property type="entry name" value="ABC_transporter-like_ATP-bd"/>
</dbReference>
<organism evidence="7 8">
    <name type="scientific">Nocardioides daeguensis</name>
    <dbReference type="NCBI Taxonomy" id="908359"/>
    <lineage>
        <taxon>Bacteria</taxon>
        <taxon>Bacillati</taxon>
        <taxon>Actinomycetota</taxon>
        <taxon>Actinomycetes</taxon>
        <taxon>Propionibacteriales</taxon>
        <taxon>Nocardioidaceae</taxon>
        <taxon>Nocardioides</taxon>
    </lineage>
</organism>
<proteinExistence type="inferred from homology"/>
<evidence type="ECO:0000256" key="1">
    <source>
        <dbReference type="ARBA" id="ARBA00005417"/>
    </source>
</evidence>
<sequence>MRVADGEAVALIGSNGAGKSTTLKTLSGMLAPRSGAVLHQGTDIAGAPTHVIARRGIAHVPEGRRLFPRMSVRENLYLGAFHRKDREVQQDLDAQLDLFPRLRERIDQDAGTLSGGEQQMVAIARALMSRPSLLLLDEPSLGLSPLMVTTVFEAIAAIHATGTALLLVEQNAGQALSVTSRGYVMRSGEIVKEGPSDELRTDPMVREIYLGATSHQEPAADPQVTH</sequence>
<dbReference type="InterPro" id="IPR003593">
    <property type="entry name" value="AAA+_ATPase"/>
</dbReference>
<keyword evidence="4 7" id="KW-0067">ATP-binding</keyword>
<dbReference type="Proteomes" id="UP001500301">
    <property type="component" value="Unassembled WGS sequence"/>
</dbReference>
<gene>
    <name evidence="7" type="ORF">GCM10022263_24920</name>
</gene>
<keyword evidence="8" id="KW-1185">Reference proteome</keyword>
<dbReference type="InterPro" id="IPR027417">
    <property type="entry name" value="P-loop_NTPase"/>
</dbReference>
<evidence type="ECO:0000259" key="6">
    <source>
        <dbReference type="PROSITE" id="PS50893"/>
    </source>
</evidence>
<keyword evidence="3" id="KW-0547">Nucleotide-binding</keyword>
<reference evidence="8" key="1">
    <citation type="journal article" date="2019" name="Int. J. Syst. Evol. Microbiol.">
        <title>The Global Catalogue of Microorganisms (GCM) 10K type strain sequencing project: providing services to taxonomists for standard genome sequencing and annotation.</title>
        <authorList>
            <consortium name="The Broad Institute Genomics Platform"/>
            <consortium name="The Broad Institute Genome Sequencing Center for Infectious Disease"/>
            <person name="Wu L."/>
            <person name="Ma J."/>
        </authorList>
    </citation>
    <scope>NUCLEOTIDE SEQUENCE [LARGE SCALE GENOMIC DNA]</scope>
    <source>
        <strain evidence="8">JCM 17460</strain>
    </source>
</reference>
<dbReference type="Gene3D" id="3.40.50.300">
    <property type="entry name" value="P-loop containing nucleotide triphosphate hydrolases"/>
    <property type="match status" value="1"/>
</dbReference>
<dbReference type="CDD" id="cd03224">
    <property type="entry name" value="ABC_TM1139_LivF_branched"/>
    <property type="match status" value="1"/>
</dbReference>
<dbReference type="InterPro" id="IPR017871">
    <property type="entry name" value="ABC_transporter-like_CS"/>
</dbReference>
<dbReference type="PANTHER" id="PTHR43820:SF4">
    <property type="entry name" value="HIGH-AFFINITY BRANCHED-CHAIN AMINO ACID TRANSPORT ATP-BINDING PROTEIN LIVF"/>
    <property type="match status" value="1"/>
</dbReference>
<protein>
    <submittedName>
        <fullName evidence="7">ABC transporter ATP-binding protein</fullName>
    </submittedName>
</protein>
<accession>A0ABP6VJM5</accession>
<dbReference type="InterPro" id="IPR052156">
    <property type="entry name" value="BCAA_Transport_ATP-bd_LivF"/>
</dbReference>
<dbReference type="PROSITE" id="PS50893">
    <property type="entry name" value="ABC_TRANSPORTER_2"/>
    <property type="match status" value="1"/>
</dbReference>
<dbReference type="PANTHER" id="PTHR43820">
    <property type="entry name" value="HIGH-AFFINITY BRANCHED-CHAIN AMINO ACID TRANSPORT ATP-BINDING PROTEIN LIVF"/>
    <property type="match status" value="1"/>
</dbReference>
<dbReference type="GO" id="GO:0005524">
    <property type="term" value="F:ATP binding"/>
    <property type="evidence" value="ECO:0007669"/>
    <property type="project" value="UniProtKB-KW"/>
</dbReference>
<dbReference type="EMBL" id="BAABBB010000012">
    <property type="protein sequence ID" value="GAA3536131.1"/>
    <property type="molecule type" value="Genomic_DNA"/>
</dbReference>
<evidence type="ECO:0000313" key="7">
    <source>
        <dbReference type="EMBL" id="GAA3536131.1"/>
    </source>
</evidence>
<dbReference type="SUPFAM" id="SSF52540">
    <property type="entry name" value="P-loop containing nucleoside triphosphate hydrolases"/>
    <property type="match status" value="1"/>
</dbReference>
<dbReference type="Pfam" id="PF00005">
    <property type="entry name" value="ABC_tran"/>
    <property type="match status" value="1"/>
</dbReference>
<dbReference type="PROSITE" id="PS00211">
    <property type="entry name" value="ABC_TRANSPORTER_1"/>
    <property type="match status" value="1"/>
</dbReference>
<evidence type="ECO:0000256" key="5">
    <source>
        <dbReference type="ARBA" id="ARBA00022970"/>
    </source>
</evidence>
<evidence type="ECO:0000256" key="3">
    <source>
        <dbReference type="ARBA" id="ARBA00022741"/>
    </source>
</evidence>
<comment type="caution">
    <text evidence="7">The sequence shown here is derived from an EMBL/GenBank/DDBJ whole genome shotgun (WGS) entry which is preliminary data.</text>
</comment>
<comment type="similarity">
    <text evidence="1">Belongs to the ABC transporter superfamily.</text>
</comment>
<keyword evidence="2" id="KW-0813">Transport</keyword>
<dbReference type="SMART" id="SM00382">
    <property type="entry name" value="AAA"/>
    <property type="match status" value="1"/>
</dbReference>
<evidence type="ECO:0000313" key="8">
    <source>
        <dbReference type="Proteomes" id="UP001500301"/>
    </source>
</evidence>
<feature type="domain" description="ABC transporter" evidence="6">
    <location>
        <begin position="1"/>
        <end position="212"/>
    </location>
</feature>
<keyword evidence="5" id="KW-0029">Amino-acid transport</keyword>
<name>A0ABP6VJM5_9ACTN</name>
<evidence type="ECO:0000256" key="2">
    <source>
        <dbReference type="ARBA" id="ARBA00022448"/>
    </source>
</evidence>